<dbReference type="Gramene" id="TKW39312">
    <property type="protein sequence ID" value="TKW39312"/>
    <property type="gene ID" value="SEVIR_1G170300v2"/>
</dbReference>
<dbReference type="Proteomes" id="UP000298652">
    <property type="component" value="Chromosome 1"/>
</dbReference>
<dbReference type="Gramene" id="TKW39311">
    <property type="protein sequence ID" value="TKW39311"/>
    <property type="gene ID" value="SEVIR_1G170300v2"/>
</dbReference>
<feature type="region of interest" description="Disordered" evidence="1">
    <location>
        <begin position="39"/>
        <end position="91"/>
    </location>
</feature>
<dbReference type="EMBL" id="CM016552">
    <property type="protein sequence ID" value="TKW39312.1"/>
    <property type="molecule type" value="Genomic_DNA"/>
</dbReference>
<dbReference type="EMBL" id="CM016552">
    <property type="protein sequence ID" value="TKW39311.1"/>
    <property type="molecule type" value="Genomic_DNA"/>
</dbReference>
<keyword evidence="3" id="KW-1185">Reference proteome</keyword>
<sequence>MALAPAFLGRRFLGPPRGSCGFVPSLDCGAPASSAIHFRSSARNPGPSLRSKHPHDAAADPSLRCRRAATSPYLRRRRAANRRLRPLSSGLDDNVRMRQQLSPIKDFYGDFPALHKLWRDFGGFGARDSKGAMRGGPPQRSCRVGVSPK</sequence>
<dbReference type="EMBL" id="CM016552">
    <property type="protein sequence ID" value="TKW39313.1"/>
    <property type="molecule type" value="Genomic_DNA"/>
</dbReference>
<proteinExistence type="predicted"/>
<feature type="compositionally biased region" description="Basic residues" evidence="1">
    <location>
        <begin position="74"/>
        <end position="85"/>
    </location>
</feature>
<organism evidence="2 3">
    <name type="scientific">Setaria viridis</name>
    <name type="common">Green bristlegrass</name>
    <name type="synonym">Setaria italica subsp. viridis</name>
    <dbReference type="NCBI Taxonomy" id="4556"/>
    <lineage>
        <taxon>Eukaryota</taxon>
        <taxon>Viridiplantae</taxon>
        <taxon>Streptophyta</taxon>
        <taxon>Embryophyta</taxon>
        <taxon>Tracheophyta</taxon>
        <taxon>Spermatophyta</taxon>
        <taxon>Magnoliopsida</taxon>
        <taxon>Liliopsida</taxon>
        <taxon>Poales</taxon>
        <taxon>Poaceae</taxon>
        <taxon>PACMAD clade</taxon>
        <taxon>Panicoideae</taxon>
        <taxon>Panicodae</taxon>
        <taxon>Paniceae</taxon>
        <taxon>Cenchrinae</taxon>
        <taxon>Setaria</taxon>
    </lineage>
</organism>
<gene>
    <name evidence="2" type="ORF">SEVIR_1G170300v2</name>
</gene>
<name>A0A4U6W9V3_SETVI</name>
<accession>A0A4U6W9V3</accession>
<feature type="region of interest" description="Disordered" evidence="1">
    <location>
        <begin position="127"/>
        <end position="149"/>
    </location>
</feature>
<protein>
    <submittedName>
        <fullName evidence="2">Uncharacterized protein</fullName>
    </submittedName>
</protein>
<evidence type="ECO:0000313" key="2">
    <source>
        <dbReference type="EMBL" id="TKW39311.1"/>
    </source>
</evidence>
<evidence type="ECO:0000313" key="3">
    <source>
        <dbReference type="Proteomes" id="UP000298652"/>
    </source>
</evidence>
<evidence type="ECO:0000256" key="1">
    <source>
        <dbReference type="SAM" id="MobiDB-lite"/>
    </source>
</evidence>
<dbReference type="Gramene" id="TKW39313">
    <property type="protein sequence ID" value="TKW39313"/>
    <property type="gene ID" value="SEVIR_1G170300v2"/>
</dbReference>
<dbReference type="AlphaFoldDB" id="A0A4U6W9V3"/>
<reference evidence="2 3" key="1">
    <citation type="submission" date="2019-03" db="EMBL/GenBank/DDBJ databases">
        <title>WGS assembly of Setaria viridis.</title>
        <authorList>
            <person name="Huang P."/>
            <person name="Jenkins J."/>
            <person name="Grimwood J."/>
            <person name="Barry K."/>
            <person name="Healey A."/>
            <person name="Mamidi S."/>
            <person name="Sreedasyam A."/>
            <person name="Shu S."/>
            <person name="Feldman M."/>
            <person name="Wu J."/>
            <person name="Yu Y."/>
            <person name="Chen C."/>
            <person name="Johnson J."/>
            <person name="Rokhsar D."/>
            <person name="Baxter I."/>
            <person name="Schmutz J."/>
            <person name="Brutnell T."/>
            <person name="Kellogg E."/>
        </authorList>
    </citation>
    <scope>NUCLEOTIDE SEQUENCE [LARGE SCALE GENOMIC DNA]</scope>
    <source>
        <strain evidence="3">cv. A10</strain>
    </source>
</reference>